<dbReference type="EMBL" id="SEKV01000496">
    <property type="protein sequence ID" value="TFY56536.1"/>
    <property type="molecule type" value="Genomic_DNA"/>
</dbReference>
<accession>A0A4Y9Y273</accession>
<dbReference type="InterPro" id="IPR041078">
    <property type="entry name" value="Plavaka"/>
</dbReference>
<comment type="caution">
    <text evidence="2">The sequence shown here is derived from an EMBL/GenBank/DDBJ whole genome shotgun (WGS) entry which is preliminary data.</text>
</comment>
<evidence type="ECO:0000313" key="3">
    <source>
        <dbReference type="Proteomes" id="UP000298390"/>
    </source>
</evidence>
<dbReference type="STRING" id="34475.A0A4Y9Y273"/>
<proteinExistence type="predicted"/>
<dbReference type="Proteomes" id="UP000298390">
    <property type="component" value="Unassembled WGS sequence"/>
</dbReference>
<feature type="compositionally biased region" description="Low complexity" evidence="1">
    <location>
        <begin position="582"/>
        <end position="592"/>
    </location>
</feature>
<protein>
    <submittedName>
        <fullName evidence="2">Uncharacterized protein</fullName>
    </submittedName>
</protein>
<organism evidence="2 3">
    <name type="scientific">Rhodofomes roseus</name>
    <dbReference type="NCBI Taxonomy" id="34475"/>
    <lineage>
        <taxon>Eukaryota</taxon>
        <taxon>Fungi</taxon>
        <taxon>Dikarya</taxon>
        <taxon>Basidiomycota</taxon>
        <taxon>Agaricomycotina</taxon>
        <taxon>Agaricomycetes</taxon>
        <taxon>Polyporales</taxon>
        <taxon>Rhodofomes</taxon>
    </lineage>
</organism>
<sequence length="849" mass="95405">MTVALPCTRDGSKFLELGAPPPPRDKPTKGDWAPFGSRLQFEVAEFLYKKNQMSQRDINTLMDLWAASLVEYGGQPPFANSANLLDTIDAIALGDAPWSKIELSYQGPQPEGDVPSWMTETYVIWKRDTRTVVHSLIDCEDYNGDGEFNLVPYQEVNGQGGRRLTNVLSGNWAWRQADRIAEDPTTHGSMFVPIIVGSDKTTVSVATGQNEYYPLYVSIGNVSNSVRRAHRNAVRIVAFLAIAKYRCPGHCHHLDDGFTQGRRSQELTEELVRRLDAKQLWEEYGIVANVIPYTNDFPRADIHEILSGDLLHQLIKPFKDHGVDWTIEYLKIEYGEARAAEILDEIDRRIAAMPPFVGLRHFHQGRNFKQWTGDDSRALMKIWLAAIKGLVPREIVCMTREYLEFAYRIRHPIQTDTKLDECEAHLAQYHHHREFLRHAGVRPEGFSIPRQHSHGHMPRHTWNFGALYGLCTSLTESKHIKAVKEPWRRSNRYRALGQMLTTNQRLDKLAAARVDFAARGMLEGTCLSEAVTTSLSRSSPGPAGPFAADLPLEDQADELDYPLQGPPLIPEQAPQPNPQLPARPAGPGAADDAQNDVNRADGRVAGADDDDDDEGVVEGPPVEAFVVLARQRAKGYPKLLGDLSAHISRPEFTTCIGHFLAQQLHEDPEDEDVLATYTLPNLRLSVYPSAVATFYAPADPSGPGGMRRERIRATPSWRSEGARYDCAYIVKDSAQEGFRGLDAVRIRLLFSFKFNGILYPCALVEWFEPIGDEPDEETGMWMVEPELDADARRPCQVVHLDSIFRAAHLLPVYGEDPLPIGFRAQDSLDAFRAYLVSKYVDYHAHEHVF</sequence>
<gene>
    <name evidence="2" type="ORF">EVJ58_g7581</name>
</gene>
<feature type="region of interest" description="Disordered" evidence="1">
    <location>
        <begin position="558"/>
        <end position="595"/>
    </location>
</feature>
<evidence type="ECO:0000256" key="1">
    <source>
        <dbReference type="SAM" id="MobiDB-lite"/>
    </source>
</evidence>
<evidence type="ECO:0000313" key="2">
    <source>
        <dbReference type="EMBL" id="TFY56536.1"/>
    </source>
</evidence>
<feature type="compositionally biased region" description="Pro residues" evidence="1">
    <location>
        <begin position="564"/>
        <end position="581"/>
    </location>
</feature>
<name>A0A4Y9Y273_9APHY</name>
<reference evidence="2 3" key="1">
    <citation type="submission" date="2019-01" db="EMBL/GenBank/DDBJ databases">
        <title>Genome sequencing of the rare red list fungi Fomitopsis rosea.</title>
        <authorList>
            <person name="Buettner E."/>
            <person name="Kellner H."/>
        </authorList>
    </citation>
    <scope>NUCLEOTIDE SEQUENCE [LARGE SCALE GENOMIC DNA]</scope>
    <source>
        <strain evidence="2 3">DSM 105464</strain>
    </source>
</reference>
<dbReference type="Pfam" id="PF18759">
    <property type="entry name" value="Plavaka"/>
    <property type="match status" value="1"/>
</dbReference>
<dbReference type="AlphaFoldDB" id="A0A4Y9Y273"/>